<evidence type="ECO:0000313" key="1">
    <source>
        <dbReference type="EMBL" id="KAG2172439.1"/>
    </source>
</evidence>
<gene>
    <name evidence="1" type="ORF">INT43_004981</name>
</gene>
<name>A0A8H7PEG8_MORIS</name>
<dbReference type="InterPro" id="IPR035145">
    <property type="entry name" value="DUF5482"/>
</dbReference>
<dbReference type="AlphaFoldDB" id="A0A8H7PEG8"/>
<sequence length="170" mass="19156">MIYNEIDKKLISLGDSKQVFGKSKHLTPVYYSGGSLEFTERNRYVRINGIETTQYNKKQVIVKSKLIAKMVEDIVSAINEDITKKINSPILTDGSVRLNVTKDTRFTNSKRNAIKDNIDNSLFSACVSISVPTIFTDTDKSTIQLVLSECVIIEIKESLEIDFNELKVAD</sequence>
<dbReference type="EMBL" id="JAEPQZ010000017">
    <property type="protein sequence ID" value="KAG2172439.1"/>
    <property type="molecule type" value="Genomic_DNA"/>
</dbReference>
<comment type="caution">
    <text evidence="1">The sequence shown here is derived from an EMBL/GenBank/DDBJ whole genome shotgun (WGS) entry which is preliminary data.</text>
</comment>
<accession>A0A8H7PEG8</accession>
<reference evidence="1" key="1">
    <citation type="submission" date="2020-12" db="EMBL/GenBank/DDBJ databases">
        <title>Metabolic potential, ecology and presence of endohyphal bacteria is reflected in genomic diversity of Mucoromycotina.</title>
        <authorList>
            <person name="Muszewska A."/>
            <person name="Okrasinska A."/>
            <person name="Steczkiewicz K."/>
            <person name="Drgas O."/>
            <person name="Orlowska M."/>
            <person name="Perlinska-Lenart U."/>
            <person name="Aleksandrzak-Piekarczyk T."/>
            <person name="Szatraj K."/>
            <person name="Zielenkiewicz U."/>
            <person name="Pilsyk S."/>
            <person name="Malc E."/>
            <person name="Mieczkowski P."/>
            <person name="Kruszewska J.S."/>
            <person name="Biernat P."/>
            <person name="Pawlowska J."/>
        </authorList>
    </citation>
    <scope>NUCLEOTIDE SEQUENCE</scope>
    <source>
        <strain evidence="1">WA0000067209</strain>
    </source>
</reference>
<organism evidence="1 2">
    <name type="scientific">Mortierella isabellina</name>
    <name type="common">Filamentous fungus</name>
    <name type="synonym">Umbelopsis isabellina</name>
    <dbReference type="NCBI Taxonomy" id="91625"/>
    <lineage>
        <taxon>Eukaryota</taxon>
        <taxon>Fungi</taxon>
        <taxon>Fungi incertae sedis</taxon>
        <taxon>Mucoromycota</taxon>
        <taxon>Mucoromycotina</taxon>
        <taxon>Umbelopsidomycetes</taxon>
        <taxon>Umbelopsidales</taxon>
        <taxon>Umbelopsidaceae</taxon>
        <taxon>Umbelopsis</taxon>
    </lineage>
</organism>
<dbReference type="Proteomes" id="UP000654370">
    <property type="component" value="Unassembled WGS sequence"/>
</dbReference>
<dbReference type="Pfam" id="PF17579">
    <property type="entry name" value="DUF5482"/>
    <property type="match status" value="1"/>
</dbReference>
<protein>
    <submittedName>
        <fullName evidence="1">Uncharacterized protein</fullName>
    </submittedName>
</protein>
<keyword evidence="2" id="KW-1185">Reference proteome</keyword>
<proteinExistence type="predicted"/>
<evidence type="ECO:0000313" key="2">
    <source>
        <dbReference type="Proteomes" id="UP000654370"/>
    </source>
</evidence>